<dbReference type="EMBL" id="MU005175">
    <property type="protein sequence ID" value="KAF2646958.1"/>
    <property type="molecule type" value="Genomic_DNA"/>
</dbReference>
<sequence>MVDKLLAARGGEPDRQRQKQEDPEVVGAWFQLVGATVAAAYLRWPRKPPVAGI</sequence>
<keyword evidence="3" id="KW-1185">Reference proteome</keyword>
<dbReference type="AlphaFoldDB" id="A0A6A6SKP7"/>
<protein>
    <submittedName>
        <fullName evidence="2">Uncharacterized protein</fullName>
    </submittedName>
</protein>
<reference evidence="2" key="1">
    <citation type="journal article" date="2020" name="Stud. Mycol.">
        <title>101 Dothideomycetes genomes: a test case for predicting lifestyles and emergence of pathogens.</title>
        <authorList>
            <person name="Haridas S."/>
            <person name="Albert R."/>
            <person name="Binder M."/>
            <person name="Bloem J."/>
            <person name="Labutti K."/>
            <person name="Salamov A."/>
            <person name="Andreopoulos B."/>
            <person name="Baker S."/>
            <person name="Barry K."/>
            <person name="Bills G."/>
            <person name="Bluhm B."/>
            <person name="Cannon C."/>
            <person name="Castanera R."/>
            <person name="Culley D."/>
            <person name="Daum C."/>
            <person name="Ezra D."/>
            <person name="Gonzalez J."/>
            <person name="Henrissat B."/>
            <person name="Kuo A."/>
            <person name="Liang C."/>
            <person name="Lipzen A."/>
            <person name="Lutzoni F."/>
            <person name="Magnuson J."/>
            <person name="Mondo S."/>
            <person name="Nolan M."/>
            <person name="Ohm R."/>
            <person name="Pangilinan J."/>
            <person name="Park H.-J."/>
            <person name="Ramirez L."/>
            <person name="Alfaro M."/>
            <person name="Sun H."/>
            <person name="Tritt A."/>
            <person name="Yoshinaga Y."/>
            <person name="Zwiers L.-H."/>
            <person name="Turgeon B."/>
            <person name="Goodwin S."/>
            <person name="Spatafora J."/>
            <person name="Crous P."/>
            <person name="Grigoriev I."/>
        </authorList>
    </citation>
    <scope>NUCLEOTIDE SEQUENCE</scope>
    <source>
        <strain evidence="2">CBS 122681</strain>
    </source>
</reference>
<evidence type="ECO:0000256" key="1">
    <source>
        <dbReference type="SAM" id="MobiDB-lite"/>
    </source>
</evidence>
<evidence type="ECO:0000313" key="3">
    <source>
        <dbReference type="Proteomes" id="UP000799324"/>
    </source>
</evidence>
<dbReference type="Proteomes" id="UP000799324">
    <property type="component" value="Unassembled WGS sequence"/>
</dbReference>
<proteinExistence type="predicted"/>
<feature type="compositionally biased region" description="Basic and acidic residues" evidence="1">
    <location>
        <begin position="11"/>
        <end position="22"/>
    </location>
</feature>
<accession>A0A6A6SKP7</accession>
<gene>
    <name evidence="2" type="ORF">K491DRAFT_724086</name>
</gene>
<name>A0A6A6SKP7_9PLEO</name>
<feature type="region of interest" description="Disordered" evidence="1">
    <location>
        <begin position="1"/>
        <end position="23"/>
    </location>
</feature>
<evidence type="ECO:0000313" key="2">
    <source>
        <dbReference type="EMBL" id="KAF2646958.1"/>
    </source>
</evidence>
<organism evidence="2 3">
    <name type="scientific">Lophiostoma macrostomum CBS 122681</name>
    <dbReference type="NCBI Taxonomy" id="1314788"/>
    <lineage>
        <taxon>Eukaryota</taxon>
        <taxon>Fungi</taxon>
        <taxon>Dikarya</taxon>
        <taxon>Ascomycota</taxon>
        <taxon>Pezizomycotina</taxon>
        <taxon>Dothideomycetes</taxon>
        <taxon>Pleosporomycetidae</taxon>
        <taxon>Pleosporales</taxon>
        <taxon>Lophiostomataceae</taxon>
        <taxon>Lophiostoma</taxon>
    </lineage>
</organism>